<evidence type="ECO:0000256" key="2">
    <source>
        <dbReference type="ARBA" id="ARBA00022448"/>
    </source>
</evidence>
<reference evidence="3" key="1">
    <citation type="submission" date="2015-02" db="EMBL/GenBank/DDBJ databases">
        <title>Genome Assembly of Bacillaceae bacterium MTCC 8252.</title>
        <authorList>
            <person name="Verma A."/>
            <person name="Khatri I."/>
            <person name="Mual P."/>
            <person name="Subramanian S."/>
            <person name="Krishnamurthi S."/>
        </authorList>
    </citation>
    <scope>NUCLEOTIDE SEQUENCE [LARGE SCALE GENOMIC DNA]</scope>
    <source>
        <strain evidence="3">MTCC 8252</strain>
    </source>
</reference>
<dbReference type="EMBL" id="JWIR02000080">
    <property type="protein sequence ID" value="KKB34703.1"/>
    <property type="molecule type" value="Genomic_DNA"/>
</dbReference>
<dbReference type="STRING" id="1221996.QY95_03815"/>
<dbReference type="InterPro" id="IPR027417">
    <property type="entry name" value="P-loop_NTPase"/>
</dbReference>
<keyword evidence="4" id="KW-1185">Reference proteome</keyword>
<sequence>MIKAKKVSKRLGRFTAVKEVSIHVKKGSIYGLLGPNGAGKQLF</sequence>
<name>A0A0F5HN77_BACTR</name>
<evidence type="ECO:0000313" key="4">
    <source>
        <dbReference type="Proteomes" id="UP000031563"/>
    </source>
</evidence>
<comment type="similarity">
    <text evidence="1">Belongs to the ABC transporter superfamily.</text>
</comment>
<organism evidence="3 4">
    <name type="scientific">Bacillus thermotolerans</name>
    <name type="common">Quasibacillus thermotolerans</name>
    <dbReference type="NCBI Taxonomy" id="1221996"/>
    <lineage>
        <taxon>Bacteria</taxon>
        <taxon>Bacillati</taxon>
        <taxon>Bacillota</taxon>
        <taxon>Bacilli</taxon>
        <taxon>Bacillales</taxon>
        <taxon>Bacillaceae</taxon>
        <taxon>Bacillus</taxon>
    </lineage>
</organism>
<accession>A0A0F5HN77</accession>
<keyword evidence="2" id="KW-0813">Transport</keyword>
<proteinExistence type="inferred from homology"/>
<dbReference type="Proteomes" id="UP000031563">
    <property type="component" value="Unassembled WGS sequence"/>
</dbReference>
<dbReference type="Gene3D" id="3.40.50.300">
    <property type="entry name" value="P-loop containing nucleotide triphosphate hydrolases"/>
    <property type="match status" value="1"/>
</dbReference>
<dbReference type="PANTHER" id="PTHR43335:SF4">
    <property type="entry name" value="ABC TRANSPORTER, ATP-BINDING PROTEIN"/>
    <property type="match status" value="1"/>
</dbReference>
<dbReference type="SUPFAM" id="SSF52540">
    <property type="entry name" value="P-loop containing nucleoside triphosphate hydrolases"/>
    <property type="match status" value="1"/>
</dbReference>
<dbReference type="PANTHER" id="PTHR43335">
    <property type="entry name" value="ABC TRANSPORTER, ATP-BINDING PROTEIN"/>
    <property type="match status" value="1"/>
</dbReference>
<evidence type="ECO:0000256" key="1">
    <source>
        <dbReference type="ARBA" id="ARBA00005417"/>
    </source>
</evidence>
<evidence type="ECO:0008006" key="5">
    <source>
        <dbReference type="Google" id="ProtNLM"/>
    </source>
</evidence>
<evidence type="ECO:0000313" key="3">
    <source>
        <dbReference type="EMBL" id="KKB34703.1"/>
    </source>
</evidence>
<dbReference type="AlphaFoldDB" id="A0A0F5HN77"/>
<dbReference type="RefSeq" id="WP_261337375.1">
    <property type="nucleotide sequence ID" value="NZ_JWIQ02000059.1"/>
</dbReference>
<protein>
    <recommendedName>
        <fullName evidence="5">ATP-binding cassette domain-containing protein</fullName>
    </recommendedName>
</protein>
<gene>
    <name evidence="3" type="ORF">QY95_03815</name>
</gene>
<comment type="caution">
    <text evidence="3">The sequence shown here is derived from an EMBL/GenBank/DDBJ whole genome shotgun (WGS) entry which is preliminary data.</text>
</comment>